<feature type="region of interest" description="Disordered" evidence="1">
    <location>
        <begin position="592"/>
        <end position="632"/>
    </location>
</feature>
<reference evidence="3" key="1">
    <citation type="journal article" date="2011" name="Genetics">
        <title>Massive changes in genome architecture accompany the transition to self-fertility in the filamentous fungus Neurospora tetrasperma.</title>
        <authorList>
            <person name="Ellison C.E."/>
            <person name="Stajich J.E."/>
            <person name="Jacobson D.J."/>
            <person name="Natvig D.O."/>
            <person name="Lapidus A."/>
            <person name="Foster B."/>
            <person name="Aerts A."/>
            <person name="Riley R."/>
            <person name="Lindquist E.A."/>
            <person name="Grigoriev I.V."/>
            <person name="Taylor J.W."/>
        </authorList>
    </citation>
    <scope>NUCLEOTIDE SEQUENCE [LARGE SCALE GENOMIC DNA]</scope>
    <source>
        <strain evidence="3">FGSC 2508 / P0657</strain>
    </source>
</reference>
<dbReference type="AlphaFoldDB" id="F8MYH2"/>
<dbReference type="KEGG" id="nte:NEUTE1DRAFT141324"/>
<accession>F8MYH2</accession>
<feature type="region of interest" description="Disordered" evidence="1">
    <location>
        <begin position="311"/>
        <end position="333"/>
    </location>
</feature>
<dbReference type="EMBL" id="GL891382">
    <property type="protein sequence ID" value="EGO51369.1"/>
    <property type="molecule type" value="Genomic_DNA"/>
</dbReference>
<proteinExistence type="predicted"/>
<feature type="region of interest" description="Disordered" evidence="1">
    <location>
        <begin position="687"/>
        <end position="713"/>
    </location>
</feature>
<sequence>MLSGPSIHRIGLAPIDAFIRRPQPMQQALLIWRACTANDPVQEDDVVAAEVPTDDNTLTRLMLVADIPPIVAATTVSHLAVTPGTSTLHHEFINAQGKNSFIHACTASPEVQATMPTITKTKVVVECEPVEVITHDIEPSVENTTGLIKPTHSRTDSTCSVSSTTSNSSTQTTDSVWSSSTTTTAVSGTSDTQELFPKNGTKVTSPVLIHGDLECFAIPTLQLPPVTPIVIVTSPEATITVIHDHQQPDQNTEDDNDPIIDFIENNLDDITKDQWTELMYAYASQLREAKRRRRRDMTDCREVFQLADLTLPPTSPSQWQPKGNFETPEKDEDFSSFHLDTLPPFEEEIEVAVQSQTAHGHCEVGTEMKTSLVSTTASIFPKSSITRTPLRKFKVRVRKSESSSRKFCIRSHNRLQRENAVQSCHVLPPIIITEPEEPAGDLTHHQKATQSLYLEVPELKKTRQDSFTYSLVEPSLIPDEYTGPNFAPCSPEGKEKWLNKWAEKGYATRRRATMWTIDVPTAKEAMRVEDNQVFLPPVTTETPRARCVDNYGEDYGGTSKTPESRASSKLDQWSEEKEETFDDLYGWENEGRVTEQDRQEEQKVHQDEGIKNRASNLGIGKPTSTTQAPMKISPIDYHEQTALVSARCQKLGPDKFDRWCEEYATPISEAIWDETSTDLEDFVETNSEPAQQLEETVDTPRRHSFPRDKSPRRYMRTRRSLERKEDVLTRLRQMRCRLKRWAERRDNMRYDGDFVFNFENRE</sequence>
<dbReference type="OrthoDB" id="10556427at2759"/>
<dbReference type="VEuPathDB" id="FungiDB:NEUTE1DRAFT_141324"/>
<evidence type="ECO:0000256" key="1">
    <source>
        <dbReference type="SAM" id="MobiDB-lite"/>
    </source>
</evidence>
<organism evidence="2 3">
    <name type="scientific">Neurospora tetrasperma (strain FGSC 2508 / ATCC MYA-4615 / P0657)</name>
    <dbReference type="NCBI Taxonomy" id="510951"/>
    <lineage>
        <taxon>Eukaryota</taxon>
        <taxon>Fungi</taxon>
        <taxon>Dikarya</taxon>
        <taxon>Ascomycota</taxon>
        <taxon>Pezizomycotina</taxon>
        <taxon>Sordariomycetes</taxon>
        <taxon>Sordariomycetidae</taxon>
        <taxon>Sordariales</taxon>
        <taxon>Sordariaceae</taxon>
        <taxon>Neurospora</taxon>
    </lineage>
</organism>
<dbReference type="Proteomes" id="UP000008065">
    <property type="component" value="Unassembled WGS sequence"/>
</dbReference>
<dbReference type="GeneID" id="20826232"/>
<feature type="region of interest" description="Disordered" evidence="1">
    <location>
        <begin position="143"/>
        <end position="199"/>
    </location>
</feature>
<feature type="compositionally biased region" description="Basic and acidic residues" evidence="1">
    <location>
        <begin position="698"/>
        <end position="711"/>
    </location>
</feature>
<dbReference type="RefSeq" id="XP_009855009.1">
    <property type="nucleotide sequence ID" value="XM_009856707.1"/>
</dbReference>
<gene>
    <name evidence="2" type="ORF">NEUTE1DRAFT_141324</name>
</gene>
<feature type="compositionally biased region" description="Basic and acidic residues" evidence="1">
    <location>
        <begin position="592"/>
        <end position="611"/>
    </location>
</feature>
<keyword evidence="3" id="KW-1185">Reference proteome</keyword>
<feature type="region of interest" description="Disordered" evidence="1">
    <location>
        <begin position="547"/>
        <end position="579"/>
    </location>
</feature>
<protein>
    <submittedName>
        <fullName evidence="2">Uncharacterized protein</fullName>
    </submittedName>
</protein>
<feature type="compositionally biased region" description="Low complexity" evidence="1">
    <location>
        <begin position="156"/>
        <end position="193"/>
    </location>
</feature>
<name>F8MYH2_NEUT8</name>
<dbReference type="HOGENOM" id="CLU_358653_0_0_1"/>
<evidence type="ECO:0000313" key="2">
    <source>
        <dbReference type="EMBL" id="EGO51369.1"/>
    </source>
</evidence>
<evidence type="ECO:0000313" key="3">
    <source>
        <dbReference type="Proteomes" id="UP000008065"/>
    </source>
</evidence>
<feature type="compositionally biased region" description="Basic and acidic residues" evidence="1">
    <location>
        <begin position="562"/>
        <end position="575"/>
    </location>
</feature>